<dbReference type="EMBL" id="AUNB01000034">
    <property type="protein sequence ID" value="KEO58471.1"/>
    <property type="molecule type" value="Genomic_DNA"/>
</dbReference>
<evidence type="ECO:0000313" key="2">
    <source>
        <dbReference type="EMBL" id="KEO58471.1"/>
    </source>
</evidence>
<feature type="region of interest" description="Disordered" evidence="1">
    <location>
        <begin position="336"/>
        <end position="366"/>
    </location>
</feature>
<dbReference type="AlphaFoldDB" id="A0A074JLG7"/>
<dbReference type="STRING" id="1353528.DT23_16330"/>
<dbReference type="InterPro" id="IPR023606">
    <property type="entry name" value="CoA-Trfase_III_dom_1_sf"/>
</dbReference>
<comment type="caution">
    <text evidence="2">The sequence shown here is derived from an EMBL/GenBank/DDBJ whole genome shotgun (WGS) entry which is preliminary data.</text>
</comment>
<dbReference type="PANTHER" id="PTHR48228">
    <property type="entry name" value="SUCCINYL-COA--D-CITRAMALATE COA-TRANSFERASE"/>
    <property type="match status" value="1"/>
</dbReference>
<dbReference type="InterPro" id="IPR003673">
    <property type="entry name" value="CoA-Trfase_fam_III"/>
</dbReference>
<dbReference type="SUPFAM" id="SSF89796">
    <property type="entry name" value="CoA-transferase family III (CaiB/BaiF)"/>
    <property type="match status" value="1"/>
</dbReference>
<dbReference type="eggNOG" id="COG1804">
    <property type="taxonomic scope" value="Bacteria"/>
</dbReference>
<evidence type="ECO:0000256" key="1">
    <source>
        <dbReference type="SAM" id="MobiDB-lite"/>
    </source>
</evidence>
<evidence type="ECO:0000313" key="3">
    <source>
        <dbReference type="Proteomes" id="UP000027471"/>
    </source>
</evidence>
<dbReference type="Proteomes" id="UP000027471">
    <property type="component" value="Unassembled WGS sequence"/>
</dbReference>
<reference evidence="2 3" key="1">
    <citation type="journal article" date="2015" name="Antonie Van Leeuwenhoek">
        <title>Thioclava indica sp. nov., isolated from surface seawater of the Indian Ocean.</title>
        <authorList>
            <person name="Liu Y."/>
            <person name="Lai Q."/>
            <person name="Du J."/>
            <person name="Xu H."/>
            <person name="Jiang L."/>
            <person name="Shao Z."/>
        </authorList>
    </citation>
    <scope>NUCLEOTIDE SEQUENCE [LARGE SCALE GENOMIC DNA]</scope>
    <source>
        <strain evidence="2 3">DT23-4</strain>
    </source>
</reference>
<dbReference type="InterPro" id="IPR050509">
    <property type="entry name" value="CoA-transferase_III"/>
</dbReference>
<evidence type="ECO:0008006" key="4">
    <source>
        <dbReference type="Google" id="ProtNLM"/>
    </source>
</evidence>
<dbReference type="OrthoDB" id="7208981at2"/>
<dbReference type="GO" id="GO:0003824">
    <property type="term" value="F:catalytic activity"/>
    <property type="evidence" value="ECO:0007669"/>
    <property type="project" value="InterPro"/>
</dbReference>
<organism evidence="2 3">
    <name type="scientific">Thioclava indica</name>
    <dbReference type="NCBI Taxonomy" id="1353528"/>
    <lineage>
        <taxon>Bacteria</taxon>
        <taxon>Pseudomonadati</taxon>
        <taxon>Pseudomonadota</taxon>
        <taxon>Alphaproteobacteria</taxon>
        <taxon>Rhodobacterales</taxon>
        <taxon>Paracoccaceae</taxon>
        <taxon>Thioclava</taxon>
    </lineage>
</organism>
<proteinExistence type="predicted"/>
<protein>
    <recommendedName>
        <fullName evidence="4">CoA transferase</fullName>
    </recommendedName>
</protein>
<keyword evidence="3" id="KW-1185">Reference proteome</keyword>
<dbReference type="Gene3D" id="3.40.50.10540">
    <property type="entry name" value="Crotonobetainyl-coa:carnitine coa-transferase, domain 1"/>
    <property type="match status" value="1"/>
</dbReference>
<gene>
    <name evidence="2" type="ORF">DT23_16330</name>
</gene>
<sequence length="366" mass="38224">MSSKTGPLAGLRIVEISGLGPTPFAAMCLADMGADVIRIARPGSSGADSHVLGLAVDILDRGRDVIELDLKSDAGRDTARALIGRADALIEGMRPGVMERLGLGPQDFPDHPALVYGRMTGWGQTGPLAHTAGHDITYLALSGALHAIGPDESPAIPLNLLGDFGGGGMYLAFGMLAALHHARASGQGQVVDCAITDGVAHLMAMITGMAGQGAWADQRQANLLDGAAPFYTTYPCACGGHFAVGAIEPQFWGQLLRGLEFSANDLPDRDDRANWPELRATLAARFASRTRAAWEQVFAHTDSCAAPVLTLAEARAHPQNAERGAYLMQNGLAQPAPAPRLSASPGQAGGAPQLITPDQAFSRWQG</sequence>
<dbReference type="Gene3D" id="3.30.1540.10">
    <property type="entry name" value="formyl-coa transferase, domain 3"/>
    <property type="match status" value="1"/>
</dbReference>
<dbReference type="Pfam" id="PF02515">
    <property type="entry name" value="CoA_transf_3"/>
    <property type="match status" value="1"/>
</dbReference>
<accession>A0A074JLG7</accession>
<dbReference type="RefSeq" id="WP_038131383.1">
    <property type="nucleotide sequence ID" value="NZ_AUNB01000034.1"/>
</dbReference>
<dbReference type="PANTHER" id="PTHR48228:SF5">
    <property type="entry name" value="ALPHA-METHYLACYL-COA RACEMASE"/>
    <property type="match status" value="1"/>
</dbReference>
<dbReference type="InterPro" id="IPR044855">
    <property type="entry name" value="CoA-Trfase_III_dom3_sf"/>
</dbReference>
<name>A0A074JLG7_9RHOB</name>